<dbReference type="Proteomes" id="UP000471633">
    <property type="component" value="Unassembled WGS sequence"/>
</dbReference>
<dbReference type="PANTHER" id="PTHR21245">
    <property type="entry name" value="HETEROGENEOUS NUCLEAR RIBONUCLEOPROTEIN"/>
    <property type="match status" value="1"/>
</dbReference>
<dbReference type="GO" id="GO:0003723">
    <property type="term" value="F:RNA binding"/>
    <property type="evidence" value="ECO:0007669"/>
    <property type="project" value="UniProtKB-KW"/>
</dbReference>
<gene>
    <name evidence="2" type="primary">A1CF_4</name>
    <name evidence="2" type="ORF">MS3_00010673</name>
</gene>
<name>A0A922S0W7_SCHHA</name>
<dbReference type="CTD" id="24589466"/>
<reference evidence="2" key="3">
    <citation type="submission" date="2021-06" db="EMBL/GenBank/DDBJ databases">
        <title>Chromosome-level genome assembly for S. haematobium.</title>
        <authorList>
            <person name="Stroehlein A.J."/>
        </authorList>
    </citation>
    <scope>NUCLEOTIDE SEQUENCE</scope>
</reference>
<keyword evidence="1" id="KW-0694">RNA-binding</keyword>
<dbReference type="AlphaFoldDB" id="A0A922S0W7"/>
<comment type="caution">
    <text evidence="2">The sequence shown here is derived from an EMBL/GenBank/DDBJ whole genome shotgun (WGS) entry which is preliminary data.</text>
</comment>
<protein>
    <submittedName>
        <fullName evidence="2">APOB1 complementation factor</fullName>
    </submittedName>
</protein>
<reference evidence="2" key="4">
    <citation type="journal article" date="2022" name="PLoS Pathog.">
        <title>Chromosome-level genome of Schistosoma haematobium underpins genome-wide explorations of molecular variation.</title>
        <authorList>
            <person name="Stroehlein A.J."/>
            <person name="Korhonen P.K."/>
            <person name="Lee V.V."/>
            <person name="Ralph S.A."/>
            <person name="Mentink-Kane M."/>
            <person name="You H."/>
            <person name="McManus D.P."/>
            <person name="Tchuente L.T."/>
            <person name="Stothard J.R."/>
            <person name="Kaur P."/>
            <person name="Dudchenko O."/>
            <person name="Aiden E.L."/>
            <person name="Yang B."/>
            <person name="Yang H."/>
            <person name="Emery A.M."/>
            <person name="Webster B.L."/>
            <person name="Brindley P.J."/>
            <person name="Rollinson D."/>
            <person name="Chang B.C.H."/>
            <person name="Gasser R.B."/>
            <person name="Young N.D."/>
        </authorList>
    </citation>
    <scope>NUCLEOTIDE SEQUENCE</scope>
</reference>
<sequence length="335" mass="38813">MCNKTGCHQTTHENVISENGSYKYSHHYYYSRTIRHNQTYPVVSDGFKNFSTTQNVTPKFSFKYYGNNVTRLKIFRDGKIKIFGEEYIGTISNTVLGNFYPEYEMVDNNDFIAVKWYYEILVDGTSIIAKVTTLIYSNGKISFYYENIPTGLKQSPLSSKIVGVIQCGKRLRDMRIPEIITPGEWMTSDTSVRFKLIKISCSIYNSFEKCQNARTSSVKCIWHEKTNMCINSDDNDVKSTTSEINGHSKHNNTPRYLYILNKIYLFRLMVDFSGLNRGHDFCMYTNRDDTKRAVNELNCYEIRKGKILSVCFSIDNCHLFIGVIPKLKAKDELML</sequence>
<dbReference type="KEGG" id="shx:MS3_00010673"/>
<reference evidence="2" key="1">
    <citation type="journal article" date="2012" name="Nat. Genet.">
        <title>Whole-genome sequence of Schistosoma haematobium.</title>
        <authorList>
            <person name="Young N.D."/>
            <person name="Jex A.R."/>
            <person name="Li B."/>
            <person name="Liu S."/>
            <person name="Yang L."/>
            <person name="Xiong Z."/>
            <person name="Li Y."/>
            <person name="Cantacessi C."/>
            <person name="Hall R.S."/>
            <person name="Xu X."/>
            <person name="Chen F."/>
            <person name="Wu X."/>
            <person name="Zerlotini A."/>
            <person name="Oliveira G."/>
            <person name="Hofmann A."/>
            <person name="Zhang G."/>
            <person name="Fang X."/>
            <person name="Kang Y."/>
            <person name="Campbell B.E."/>
            <person name="Loukas A."/>
            <person name="Ranganathan S."/>
            <person name="Rollinson D."/>
            <person name="Rinaldi G."/>
            <person name="Brindley P.J."/>
            <person name="Yang H."/>
            <person name="Wang J."/>
            <person name="Wang J."/>
            <person name="Gasser R.B."/>
        </authorList>
    </citation>
    <scope>NUCLEOTIDE SEQUENCE</scope>
</reference>
<dbReference type="RefSeq" id="XP_051069890.1">
    <property type="nucleotide sequence ID" value="XM_051219067.1"/>
</dbReference>
<dbReference type="GeneID" id="24589466"/>
<accession>A0A922S0W7</accession>
<dbReference type="SUPFAM" id="SSF54928">
    <property type="entry name" value="RNA-binding domain, RBD"/>
    <property type="match status" value="1"/>
</dbReference>
<dbReference type="EMBL" id="AMPZ03000003">
    <property type="protein sequence ID" value="KAH9588367.1"/>
    <property type="molecule type" value="Genomic_DNA"/>
</dbReference>
<evidence type="ECO:0000256" key="1">
    <source>
        <dbReference type="ARBA" id="ARBA00022884"/>
    </source>
</evidence>
<evidence type="ECO:0000313" key="2">
    <source>
        <dbReference type="EMBL" id="KAH9588367.1"/>
    </source>
</evidence>
<dbReference type="InterPro" id="IPR035979">
    <property type="entry name" value="RBD_domain_sf"/>
</dbReference>
<reference evidence="2" key="2">
    <citation type="journal article" date="2019" name="Gigascience">
        <title>High-quality Schistosoma haematobium genome achieved by single-molecule and long-range sequencing.</title>
        <authorList>
            <person name="Stroehlein A.J."/>
            <person name="Korhonen P.K."/>
            <person name="Chong T.M."/>
            <person name="Lim Y.L."/>
            <person name="Chan K.G."/>
            <person name="Webster B."/>
            <person name="Rollinson D."/>
            <person name="Brindley P.J."/>
            <person name="Gasser R.B."/>
            <person name="Young N.D."/>
        </authorList>
    </citation>
    <scope>NUCLEOTIDE SEQUENCE</scope>
</reference>
<keyword evidence="3" id="KW-1185">Reference proteome</keyword>
<proteinExistence type="predicted"/>
<organism evidence="2 3">
    <name type="scientific">Schistosoma haematobium</name>
    <name type="common">Blood fluke</name>
    <dbReference type="NCBI Taxonomy" id="6185"/>
    <lineage>
        <taxon>Eukaryota</taxon>
        <taxon>Metazoa</taxon>
        <taxon>Spiralia</taxon>
        <taxon>Lophotrochozoa</taxon>
        <taxon>Platyhelminthes</taxon>
        <taxon>Trematoda</taxon>
        <taxon>Digenea</taxon>
        <taxon>Strigeidida</taxon>
        <taxon>Schistosomatoidea</taxon>
        <taxon>Schistosomatidae</taxon>
        <taxon>Schistosoma</taxon>
    </lineage>
</organism>
<evidence type="ECO:0000313" key="3">
    <source>
        <dbReference type="Proteomes" id="UP000471633"/>
    </source>
</evidence>